<evidence type="ECO:0000313" key="3">
    <source>
        <dbReference type="Proteomes" id="UP001498771"/>
    </source>
</evidence>
<gene>
    <name evidence="2" type="ORF">BZA70DRAFT_266835</name>
</gene>
<feature type="region of interest" description="Disordered" evidence="1">
    <location>
        <begin position="525"/>
        <end position="550"/>
    </location>
</feature>
<feature type="region of interest" description="Disordered" evidence="1">
    <location>
        <begin position="238"/>
        <end position="314"/>
    </location>
</feature>
<dbReference type="Gene3D" id="2.40.50.140">
    <property type="entry name" value="Nucleic acid-binding proteins"/>
    <property type="match status" value="1"/>
</dbReference>
<feature type="compositionally biased region" description="Acidic residues" evidence="1">
    <location>
        <begin position="163"/>
        <end position="172"/>
    </location>
</feature>
<feature type="compositionally biased region" description="Acidic residues" evidence="1">
    <location>
        <begin position="1300"/>
        <end position="1318"/>
    </location>
</feature>
<proteinExistence type="predicted"/>
<comment type="caution">
    <text evidence="2">The sequence shown here is derived from an EMBL/GenBank/DDBJ whole genome shotgun (WGS) entry which is preliminary data.</text>
</comment>
<feature type="compositionally biased region" description="Acidic residues" evidence="1">
    <location>
        <begin position="1338"/>
        <end position="1359"/>
    </location>
</feature>
<feature type="compositionally biased region" description="Basic and acidic residues" evidence="1">
    <location>
        <begin position="471"/>
        <end position="480"/>
    </location>
</feature>
<name>A0ABR1F7G5_9ASCO</name>
<keyword evidence="3" id="KW-1185">Reference proteome</keyword>
<feature type="compositionally biased region" description="Polar residues" evidence="1">
    <location>
        <begin position="425"/>
        <end position="441"/>
    </location>
</feature>
<dbReference type="GeneID" id="90036572"/>
<evidence type="ECO:0008006" key="4">
    <source>
        <dbReference type="Google" id="ProtNLM"/>
    </source>
</evidence>
<dbReference type="InterPro" id="IPR012340">
    <property type="entry name" value="NA-bd_OB-fold"/>
</dbReference>
<feature type="region of interest" description="Disordered" evidence="1">
    <location>
        <begin position="159"/>
        <end position="204"/>
    </location>
</feature>
<feature type="region of interest" description="Disordered" evidence="1">
    <location>
        <begin position="425"/>
        <end position="447"/>
    </location>
</feature>
<feature type="region of interest" description="Disordered" evidence="1">
    <location>
        <begin position="1231"/>
        <end position="1537"/>
    </location>
</feature>
<feature type="compositionally biased region" description="Acidic residues" evidence="1">
    <location>
        <begin position="1260"/>
        <end position="1277"/>
    </location>
</feature>
<feature type="compositionally biased region" description="Polar residues" evidence="1">
    <location>
        <begin position="1116"/>
        <end position="1130"/>
    </location>
</feature>
<feature type="compositionally biased region" description="Basic and acidic residues" evidence="1">
    <location>
        <begin position="1049"/>
        <end position="1060"/>
    </location>
</feature>
<dbReference type="RefSeq" id="XP_064768745.1">
    <property type="nucleotide sequence ID" value="XM_064911060.1"/>
</dbReference>
<feature type="compositionally biased region" description="Low complexity" evidence="1">
    <location>
        <begin position="1092"/>
        <end position="1102"/>
    </location>
</feature>
<feature type="compositionally biased region" description="Acidic residues" evidence="1">
    <location>
        <begin position="1481"/>
        <end position="1502"/>
    </location>
</feature>
<feature type="compositionally biased region" description="Basic and acidic residues" evidence="1">
    <location>
        <begin position="1364"/>
        <end position="1381"/>
    </location>
</feature>
<feature type="compositionally biased region" description="Acidic residues" evidence="1">
    <location>
        <begin position="1140"/>
        <end position="1165"/>
    </location>
</feature>
<organism evidence="2 3">
    <name type="scientific">Myxozyma melibiosi</name>
    <dbReference type="NCBI Taxonomy" id="54550"/>
    <lineage>
        <taxon>Eukaryota</taxon>
        <taxon>Fungi</taxon>
        <taxon>Dikarya</taxon>
        <taxon>Ascomycota</taxon>
        <taxon>Saccharomycotina</taxon>
        <taxon>Lipomycetes</taxon>
        <taxon>Lipomycetales</taxon>
        <taxon>Lipomycetaceae</taxon>
        <taxon>Myxozyma</taxon>
    </lineage>
</organism>
<accession>A0ABR1F7G5</accession>
<feature type="region of interest" description="Disordered" evidence="1">
    <location>
        <begin position="467"/>
        <end position="512"/>
    </location>
</feature>
<feature type="compositionally biased region" description="Basic and acidic residues" evidence="1">
    <location>
        <begin position="1282"/>
        <end position="1299"/>
    </location>
</feature>
<feature type="compositionally biased region" description="Polar residues" evidence="1">
    <location>
        <begin position="570"/>
        <end position="592"/>
    </location>
</feature>
<feature type="region of interest" description="Disordered" evidence="1">
    <location>
        <begin position="1010"/>
        <end position="1186"/>
    </location>
</feature>
<feature type="compositionally biased region" description="Basic and acidic residues" evidence="1">
    <location>
        <begin position="1460"/>
        <end position="1469"/>
    </location>
</feature>
<feature type="compositionally biased region" description="Acidic residues" evidence="1">
    <location>
        <begin position="1440"/>
        <end position="1459"/>
    </location>
</feature>
<dbReference type="SUPFAM" id="SSF50249">
    <property type="entry name" value="Nucleic acid-binding proteins"/>
    <property type="match status" value="1"/>
</dbReference>
<reference evidence="2 3" key="1">
    <citation type="submission" date="2024-03" db="EMBL/GenBank/DDBJ databases">
        <title>Genome-scale model development and genomic sequencing of the oleaginous clade Lipomyces.</title>
        <authorList>
            <consortium name="Lawrence Berkeley National Laboratory"/>
            <person name="Czajka J.J."/>
            <person name="Han Y."/>
            <person name="Kim J."/>
            <person name="Mondo S.J."/>
            <person name="Hofstad B.A."/>
            <person name="Robles A."/>
            <person name="Haridas S."/>
            <person name="Riley R."/>
            <person name="LaButti K."/>
            <person name="Pangilinan J."/>
            <person name="Andreopoulos W."/>
            <person name="Lipzen A."/>
            <person name="Yan J."/>
            <person name="Wang M."/>
            <person name="Ng V."/>
            <person name="Grigoriev I.V."/>
            <person name="Spatafora J.W."/>
            <person name="Magnuson J.K."/>
            <person name="Baker S.E."/>
            <person name="Pomraning K.R."/>
        </authorList>
    </citation>
    <scope>NUCLEOTIDE SEQUENCE [LARGE SCALE GENOMIC DNA]</scope>
    <source>
        <strain evidence="2 3">Phaff 52-87</strain>
    </source>
</reference>
<evidence type="ECO:0000313" key="2">
    <source>
        <dbReference type="EMBL" id="KAK7205712.1"/>
    </source>
</evidence>
<feature type="compositionally biased region" description="Basic and acidic residues" evidence="1">
    <location>
        <begin position="1323"/>
        <end position="1337"/>
    </location>
</feature>
<feature type="region of interest" description="Disordered" evidence="1">
    <location>
        <begin position="570"/>
        <end position="636"/>
    </location>
</feature>
<feature type="compositionally biased region" description="Basic and acidic residues" evidence="1">
    <location>
        <begin position="1174"/>
        <end position="1186"/>
    </location>
</feature>
<feature type="compositionally biased region" description="Basic and acidic residues" evidence="1">
    <location>
        <begin position="1503"/>
        <end position="1515"/>
    </location>
</feature>
<protein>
    <recommendedName>
        <fullName evidence="4">Telomeric single stranded DNA binding POT1/Cdc13 domain-containing protein</fullName>
    </recommendedName>
</protein>
<dbReference type="Proteomes" id="UP001498771">
    <property type="component" value="Unassembled WGS sequence"/>
</dbReference>
<evidence type="ECO:0000256" key="1">
    <source>
        <dbReference type="SAM" id="MobiDB-lite"/>
    </source>
</evidence>
<feature type="compositionally biased region" description="Polar residues" evidence="1">
    <location>
        <begin position="621"/>
        <end position="630"/>
    </location>
</feature>
<feature type="compositionally biased region" description="Acidic residues" evidence="1">
    <location>
        <begin position="1521"/>
        <end position="1533"/>
    </location>
</feature>
<dbReference type="EMBL" id="JBBJBU010000004">
    <property type="protein sequence ID" value="KAK7205712.1"/>
    <property type="molecule type" value="Genomic_DNA"/>
</dbReference>
<feature type="compositionally biased region" description="Acidic residues" evidence="1">
    <location>
        <begin position="1382"/>
        <end position="1400"/>
    </location>
</feature>
<sequence>MAEEGIAVAAIEPEFPKSFEDLQYVAISSVSESTDLQSSYVTGVVSLFWPYSSSSHEFSVLLSDSDILERINKGEMKLTFRGKSLGKNLEKQLQIGNTVKIALRAAKVYRNEDANKSDADSDWGCVWENSVMLQVNDSEITVATADPEMDLADSTLLSISPDLQDEPDPDESDSNHESMEPEIINSNRSSMTPAKRPAESLADASNTWFTPPIVLRRPLEPAPDDSFTSGAMFEFEDELSGPLPKRSKHSRSSSDYVFDDGSNLAASERELQDSVWPNESVSPTAPAPETIGEPTIGDAPSQSPTNFFGSAAASEAAHSVDVNNTHLPAGPPDTKLLRDENELYRDLMRRKSNAVEIASHAAQQPTREAAGIIDDVSVATQVGSFADAESSLGNNIEDQRDRETDNLMAAQSNLYNEILREKISNSSSKTGVESSAVTQLGSADESRDQLGDYASAGTLAFESAAMPSTEISRDPEHALEQVESTVLPEEEEAPHIAIESSIEPDDNENMLAFPSEDVTPLASAMISQSEPADVQMSGVAGPAPAFNLEGNDQRKPLEAIYPSGFNQSQISAATDSQPSLATTQAIDSQQESSIHHVELEEVPDETNIPERPGNDELDSFDVQQTGSSGANHPDVVEVRHEDGAPADISMNTPLVEIVHTPAVNDDMDDDELDPSLFPSIDPAHESDIAEAYDEDDGPLIEAPPDDETSASLRPTEEMVIIIDQKLVVYADDSDDHSDTVGVVIEVFDEEESAIANTPLVEIVHSPSLDFEEDDLEIDPSLFPLIEPADDADIVIEYDEDDGPLIEMPVDDVLSYVPLETEFVIIIDRESVVYVESEEVLDTTVLVDERVSISTSQLLVNDNEQLSVSFGGAPAESLQEEADSPENFATQLPGSEPDTQEFQAGDMVVEVNSEYVEIDSTRIVDDADSGGMENLSAMQSIEKTLEFLDEESRQLSGTAKKYEQGSTSYDQSVNFTQVSETRMEISQPEPSDNVEILASSSYEVIERLISENDSQQIDETPPEKSAKNSEVSTFTIAEESVRALSQPDNLSREESQDRMDVDEVESDAEYASQRAYSSEPESDTEKMNWSPAVPEEQSVQVESSDSEKSEEIEVSVTTHIVESSVVSSQTGAGPESAVLIVDEEEDVEVVESDKAEEEEHGDDEAGDVAPELAENAERSQNPKELEISKANAASIEILDVEGSEVSDEEEISDTAPEWAEAERILLQRKKAGGTAVTADEQLTQEKTEQVSISSQAVEAVLADEETGEQEDEDIDDNAPEWAEAERIIHGQSKTDEKTGDNDNESEVEVDTEDEIDDNAPEWAEAERIIHGQSKTDEKTGDDDNESEVEVDTEDEIDDNAPEWAEAERIIHGQSKTDKKTGDDDNEPEVEEESEDEIDDNAPEWAEAERIILGQSKEVPLVLTESSETSRTDTAKASSVEETQDEDDDSESLVSENDEDPEVARLRDLEKQVIAASQVITDKDDDSAEKEAEDEDEDEEMIDDKEEKRLLDLEKLAEAATNAEDDEESTDENSNDGEFATDYRSYTQLSELRVGYSFHIIAVITGVSLPTPSEYSDDEDSSSKLTLKLMDSSILGEPKAAAQVVIHGRHRSGEINVGDVIILQNFKCSLFKGIETLVVRTTSSWVVLSFPGNKSPIVIYSNRPLEYGPQEIEYAKKAKQAFDEAVTS</sequence>